<evidence type="ECO:0008006" key="3">
    <source>
        <dbReference type="Google" id="ProtNLM"/>
    </source>
</evidence>
<dbReference type="Proteomes" id="UP001499909">
    <property type="component" value="Unassembled WGS sequence"/>
</dbReference>
<comment type="caution">
    <text evidence="1">The sequence shown here is derived from an EMBL/GenBank/DDBJ whole genome shotgun (WGS) entry which is preliminary data.</text>
</comment>
<sequence length="164" mass="17859">MPKYILDTNVLLTADGKSDAAIACIRAAKSRLDVVQENGCLVLDSHYLILKEYGNKLSPIGPNTPGNAFLKWLLSNKANPAFCEEVALETNPDGSFATFPSDSALAAFDPSDRKFVALCLAHPEHPAIVNATDTDWHKDCEALERNGVQLEFLCPAEMIRARTA</sequence>
<name>A0ABP7MM96_9BACT</name>
<proteinExistence type="predicted"/>
<organism evidence="1 2">
    <name type="scientific">Hymenobacter algoricola</name>
    <dbReference type="NCBI Taxonomy" id="486267"/>
    <lineage>
        <taxon>Bacteria</taxon>
        <taxon>Pseudomonadati</taxon>
        <taxon>Bacteroidota</taxon>
        <taxon>Cytophagia</taxon>
        <taxon>Cytophagales</taxon>
        <taxon>Hymenobacteraceae</taxon>
        <taxon>Hymenobacter</taxon>
    </lineage>
</organism>
<evidence type="ECO:0000313" key="1">
    <source>
        <dbReference type="EMBL" id="GAA3926287.1"/>
    </source>
</evidence>
<keyword evidence="2" id="KW-1185">Reference proteome</keyword>
<gene>
    <name evidence="1" type="ORF">GCM10022406_10220</name>
</gene>
<dbReference type="RefSeq" id="WP_345110990.1">
    <property type="nucleotide sequence ID" value="NZ_BAABDH010000017.1"/>
</dbReference>
<reference evidence="2" key="1">
    <citation type="journal article" date="2019" name="Int. J. Syst. Evol. Microbiol.">
        <title>The Global Catalogue of Microorganisms (GCM) 10K type strain sequencing project: providing services to taxonomists for standard genome sequencing and annotation.</title>
        <authorList>
            <consortium name="The Broad Institute Genomics Platform"/>
            <consortium name="The Broad Institute Genome Sequencing Center for Infectious Disease"/>
            <person name="Wu L."/>
            <person name="Ma J."/>
        </authorList>
    </citation>
    <scope>NUCLEOTIDE SEQUENCE [LARGE SCALE GENOMIC DNA]</scope>
    <source>
        <strain evidence="2">JCM 17214</strain>
    </source>
</reference>
<protein>
    <recommendedName>
        <fullName evidence="3">PIN domain-containing protein</fullName>
    </recommendedName>
</protein>
<accession>A0ABP7MM96</accession>
<evidence type="ECO:0000313" key="2">
    <source>
        <dbReference type="Proteomes" id="UP001499909"/>
    </source>
</evidence>
<dbReference type="EMBL" id="BAABDH010000017">
    <property type="protein sequence ID" value="GAA3926287.1"/>
    <property type="molecule type" value="Genomic_DNA"/>
</dbReference>